<proteinExistence type="predicted"/>
<feature type="compositionally biased region" description="Basic and acidic residues" evidence="1">
    <location>
        <begin position="320"/>
        <end position="334"/>
    </location>
</feature>
<dbReference type="Proteomes" id="UP001162640">
    <property type="component" value="Unassembled WGS sequence"/>
</dbReference>
<name>A0A9W7AH54_9STRA</name>
<evidence type="ECO:0000256" key="1">
    <source>
        <dbReference type="SAM" id="MobiDB-lite"/>
    </source>
</evidence>
<protein>
    <recommendedName>
        <fullName evidence="4">EF-hand domain-containing protein</fullName>
    </recommendedName>
</protein>
<evidence type="ECO:0000313" key="2">
    <source>
        <dbReference type="EMBL" id="GMH69083.1"/>
    </source>
</evidence>
<evidence type="ECO:0000313" key="3">
    <source>
        <dbReference type="Proteomes" id="UP001162640"/>
    </source>
</evidence>
<dbReference type="InterPro" id="IPR011992">
    <property type="entry name" value="EF-hand-dom_pair"/>
</dbReference>
<accession>A0A9W7AH54</accession>
<dbReference type="SUPFAM" id="SSF47473">
    <property type="entry name" value="EF-hand"/>
    <property type="match status" value="1"/>
</dbReference>
<feature type="region of interest" description="Disordered" evidence="1">
    <location>
        <begin position="310"/>
        <end position="347"/>
    </location>
</feature>
<dbReference type="EMBL" id="BLQM01000145">
    <property type="protein sequence ID" value="GMH69083.1"/>
    <property type="molecule type" value="Genomic_DNA"/>
</dbReference>
<evidence type="ECO:0008006" key="4">
    <source>
        <dbReference type="Google" id="ProtNLM"/>
    </source>
</evidence>
<organism evidence="2 3">
    <name type="scientific">Triparma laevis f. inornata</name>
    <dbReference type="NCBI Taxonomy" id="1714386"/>
    <lineage>
        <taxon>Eukaryota</taxon>
        <taxon>Sar</taxon>
        <taxon>Stramenopiles</taxon>
        <taxon>Ochrophyta</taxon>
        <taxon>Bolidophyceae</taxon>
        <taxon>Parmales</taxon>
        <taxon>Triparmaceae</taxon>
        <taxon>Triparma</taxon>
    </lineage>
</organism>
<gene>
    <name evidence="2" type="ORF">TL16_g05073</name>
</gene>
<comment type="caution">
    <text evidence="2">The sequence shown here is derived from an EMBL/GenBank/DDBJ whole genome shotgun (WGS) entry which is preliminary data.</text>
</comment>
<reference evidence="3" key="1">
    <citation type="journal article" date="2023" name="Commun. Biol.">
        <title>Genome analysis of Parmales, the sister group of diatoms, reveals the evolutionary specialization of diatoms from phago-mixotrophs to photoautotrophs.</title>
        <authorList>
            <person name="Ban H."/>
            <person name="Sato S."/>
            <person name="Yoshikawa S."/>
            <person name="Yamada K."/>
            <person name="Nakamura Y."/>
            <person name="Ichinomiya M."/>
            <person name="Sato N."/>
            <person name="Blanc-Mathieu R."/>
            <person name="Endo H."/>
            <person name="Kuwata A."/>
            <person name="Ogata H."/>
        </authorList>
    </citation>
    <scope>NUCLEOTIDE SEQUENCE [LARGE SCALE GENOMIC DNA]</scope>
</reference>
<dbReference type="AlphaFoldDB" id="A0A9W7AH54"/>
<sequence>MSAVHGKKFYGYQGFVPTHLVHPPSMKTGESYDFLDNKNKKVGQGQVYAKPICSSSMNFDNEAMASTQFAVVKATDYKRADRRGVAAFHESADPATRSKKFVGETMYNSTFRNFKDEAKPFLALGVNDYKASFAKYANTDGELSLKKISNMLGHATNTIRHPNDWITSKFMKNFDANPSGRFTFGELIAEYDSIITAIRADTTKDVVGQPEWLTASKKMPKKVLTSTGTKSAMMIAMEHPDNRKYTDRTGMWSCDNDMLYGTTRDTFHIPGYSGFIPASKRNPVVKEQGEAYHPRPIKNNLRLIYSHDLPGYTGHKPRAARNDIGEKKGGRDPRTTSGSAAVGQDIL</sequence>